<sequence>MSDTNDITKLVSASGADTDIRSEAAVVAAGPFLGGGCSGSHISPTHTTTGQPTGTKFAKHVKWKFGFWKRLGVPSPDYFPYIGGMAEIQKQGIYEFDKNLITKYGRVVGLQIGGNPSLLIADPEIIKNISVKEFSKAPNRFQHFSGSKNEMRHGLTAVEDDHWRFMRNTLLPTFSSGKMRKMDPLLRVKYKLLLDSLKTNADEGKPIDFKQTFGAYTMDVIASLGFGMDINSQTNPDNLFVKYTKELTNFSLSPLTILLVLIPKLDIIFDYFNVSPLNNRRVMDFFKSAVERAIEMRDDEDKNRQDLLQLMINAHKDTDKNEMEEEQAIQDDPQKWKKRGLTTDEVTGNAIIFFIAGYETTASTMAFMAYCLATNPDCQERLINEIDSAIGQELPTYDNVQTIEYLDRVLNETLRLYPPATRLSRVGKTELDIGGYKIPEGIELAFAVYALHRDPEFWPEPEKFDPERFSPEKKSERHPYAFLPFGHGPRNCIGQRLATMEIKCAIVYILQHYRFKTCDETEIPLRHVKWKFGFWKRMGVPSPDYFPYIGTMREIKKQGIYEFDKSLITKYGRIVGMYLGSNPSLLIADPEIIKNISVKEFSKAPNRFQHFSETKNEMRHGLTAVEDDHWRTFGAYTMDVIASLGFGMDIDSQTNPDNLFVKYAKELLTFSFNPIIILLVLIPKLDIIFNYFNVSPLNNRRVMDFFKSAVERAIEMRDNVDKNRQDLLQLMINTHKDTDKNEMEEEQAIQDDPQKWKKRGLTTDEVTGNAIVFIIAGYDTTASTLAFMAYCLATNSDCQERLISEIDSAIGQELPTYDNVQTIEYLDRVLNETLRLYPPATRTGRVGNTELDIGGYKVPKGIELAFAIYALHRDPEFWPEPEKFDPER</sequence>
<evidence type="ECO:0000256" key="4">
    <source>
        <dbReference type="ARBA" id="ARBA00022617"/>
    </source>
</evidence>
<keyword evidence="10" id="KW-0472">Membrane</keyword>
<dbReference type="InterPro" id="IPR036396">
    <property type="entry name" value="Cyt_P450_sf"/>
</dbReference>
<dbReference type="FunFam" id="1.10.630.10:FF:000003">
    <property type="entry name" value="cytochrome P450 3A12-like isoform X2"/>
    <property type="match status" value="1"/>
</dbReference>
<dbReference type="HOGENOM" id="CLU_312946_0_0_1"/>
<evidence type="ECO:0000256" key="10">
    <source>
        <dbReference type="ARBA" id="ARBA00023136"/>
    </source>
</evidence>
<dbReference type="Gene3D" id="1.10.630.10">
    <property type="entry name" value="Cytochrome P450"/>
    <property type="match status" value="3"/>
</dbReference>
<evidence type="ECO:0000256" key="8">
    <source>
        <dbReference type="ARBA" id="ARBA00023004"/>
    </source>
</evidence>
<evidence type="ECO:0000256" key="11">
    <source>
        <dbReference type="ARBA" id="ARBA00043906"/>
    </source>
</evidence>
<comment type="subcellular location">
    <subcellularLocation>
        <location evidence="2">Endoplasmic reticulum membrane</location>
    </subcellularLocation>
</comment>
<dbReference type="GO" id="GO:0008395">
    <property type="term" value="F:steroid hydroxylase activity"/>
    <property type="evidence" value="ECO:0007669"/>
    <property type="project" value="TreeGrafter"/>
</dbReference>
<dbReference type="InterPro" id="IPR050705">
    <property type="entry name" value="Cytochrome_P450_3A"/>
</dbReference>
<dbReference type="PANTHER" id="PTHR24302">
    <property type="entry name" value="CYTOCHROME P450 FAMILY 3"/>
    <property type="match status" value="1"/>
</dbReference>
<keyword evidence="4 12" id="KW-0349">Heme</keyword>
<dbReference type="PROSITE" id="PS00086">
    <property type="entry name" value="CYTOCHROME_P450"/>
    <property type="match status" value="1"/>
</dbReference>
<reference evidence="13" key="1">
    <citation type="journal article" date="2012" name="Nature">
        <title>The oyster genome reveals stress adaptation and complexity of shell formation.</title>
        <authorList>
            <person name="Zhang G."/>
            <person name="Fang X."/>
            <person name="Guo X."/>
            <person name="Li L."/>
            <person name="Luo R."/>
            <person name="Xu F."/>
            <person name="Yang P."/>
            <person name="Zhang L."/>
            <person name="Wang X."/>
            <person name="Qi H."/>
            <person name="Xiong Z."/>
            <person name="Que H."/>
            <person name="Xie Y."/>
            <person name="Holland P.W."/>
            <person name="Paps J."/>
            <person name="Zhu Y."/>
            <person name="Wu F."/>
            <person name="Chen Y."/>
            <person name="Wang J."/>
            <person name="Peng C."/>
            <person name="Meng J."/>
            <person name="Yang L."/>
            <person name="Liu J."/>
            <person name="Wen B."/>
            <person name="Zhang N."/>
            <person name="Huang Z."/>
            <person name="Zhu Q."/>
            <person name="Feng Y."/>
            <person name="Mount A."/>
            <person name="Hedgecock D."/>
            <person name="Xu Z."/>
            <person name="Liu Y."/>
            <person name="Domazet-Loso T."/>
            <person name="Du Y."/>
            <person name="Sun X."/>
            <person name="Zhang S."/>
            <person name="Liu B."/>
            <person name="Cheng P."/>
            <person name="Jiang X."/>
            <person name="Li J."/>
            <person name="Fan D."/>
            <person name="Wang W."/>
            <person name="Fu W."/>
            <person name="Wang T."/>
            <person name="Wang B."/>
            <person name="Zhang J."/>
            <person name="Peng Z."/>
            <person name="Li Y."/>
            <person name="Li N."/>
            <person name="Wang J."/>
            <person name="Chen M."/>
            <person name="He Y."/>
            <person name="Tan F."/>
            <person name="Song X."/>
            <person name="Zheng Q."/>
            <person name="Huang R."/>
            <person name="Yang H."/>
            <person name="Du X."/>
            <person name="Chen L."/>
            <person name="Yang M."/>
            <person name="Gaffney P.M."/>
            <person name="Wang S."/>
            <person name="Luo L."/>
            <person name="She Z."/>
            <person name="Ming Y."/>
            <person name="Huang W."/>
            <person name="Zhang S."/>
            <person name="Huang B."/>
            <person name="Zhang Y."/>
            <person name="Qu T."/>
            <person name="Ni P."/>
            <person name="Miao G."/>
            <person name="Wang J."/>
            <person name="Wang Q."/>
            <person name="Steinberg C.E."/>
            <person name="Wang H."/>
            <person name="Li N."/>
            <person name="Qian L."/>
            <person name="Zhang G."/>
            <person name="Li Y."/>
            <person name="Yang H."/>
            <person name="Liu X."/>
            <person name="Wang J."/>
            <person name="Yin Y."/>
            <person name="Wang J."/>
        </authorList>
    </citation>
    <scope>NUCLEOTIDE SEQUENCE [LARGE SCALE GENOMIC DNA]</scope>
    <source>
        <strain evidence="13">05x7-T-G4-1.051#20</strain>
    </source>
</reference>
<proteinExistence type="inferred from homology"/>
<comment type="function">
    <text evidence="11">Cytochromes P450 are a group of heme-thiolate monooxygenases. They oxidize a variety of structurally unrelated compounds, including steroids, fatty acids, and xenobiotics.</text>
</comment>
<evidence type="ECO:0000313" key="13">
    <source>
        <dbReference type="EMBL" id="EKC23465.1"/>
    </source>
</evidence>
<keyword evidence="7" id="KW-0560">Oxidoreductase</keyword>
<feature type="binding site" description="axial binding residue" evidence="12">
    <location>
        <position position="492"/>
    </location>
    <ligand>
        <name>heme</name>
        <dbReference type="ChEBI" id="CHEBI:30413"/>
    </ligand>
    <ligandPart>
        <name>Fe</name>
        <dbReference type="ChEBI" id="CHEBI:18248"/>
    </ligandPart>
</feature>
<dbReference type="InterPro" id="IPR017972">
    <property type="entry name" value="Cyt_P450_CS"/>
</dbReference>
<evidence type="ECO:0000256" key="2">
    <source>
        <dbReference type="ARBA" id="ARBA00004586"/>
    </source>
</evidence>
<gene>
    <name evidence="13" type="ORF">CGI_10012009</name>
</gene>
<organism evidence="13">
    <name type="scientific">Magallana gigas</name>
    <name type="common">Pacific oyster</name>
    <name type="synonym">Crassostrea gigas</name>
    <dbReference type="NCBI Taxonomy" id="29159"/>
    <lineage>
        <taxon>Eukaryota</taxon>
        <taxon>Metazoa</taxon>
        <taxon>Spiralia</taxon>
        <taxon>Lophotrochozoa</taxon>
        <taxon>Mollusca</taxon>
        <taxon>Bivalvia</taxon>
        <taxon>Autobranchia</taxon>
        <taxon>Pteriomorphia</taxon>
        <taxon>Ostreida</taxon>
        <taxon>Ostreoidea</taxon>
        <taxon>Ostreidae</taxon>
        <taxon>Magallana</taxon>
    </lineage>
</organism>
<evidence type="ECO:0000256" key="3">
    <source>
        <dbReference type="ARBA" id="ARBA00010617"/>
    </source>
</evidence>
<evidence type="ECO:0000256" key="9">
    <source>
        <dbReference type="ARBA" id="ARBA00023033"/>
    </source>
</evidence>
<dbReference type="GO" id="GO:0020037">
    <property type="term" value="F:heme binding"/>
    <property type="evidence" value="ECO:0007669"/>
    <property type="project" value="InterPro"/>
</dbReference>
<dbReference type="GO" id="GO:0016705">
    <property type="term" value="F:oxidoreductase activity, acting on paired donors, with incorporation or reduction of molecular oxygen"/>
    <property type="evidence" value="ECO:0007669"/>
    <property type="project" value="InterPro"/>
</dbReference>
<evidence type="ECO:0000256" key="1">
    <source>
        <dbReference type="ARBA" id="ARBA00001971"/>
    </source>
</evidence>
<protein>
    <submittedName>
        <fullName evidence="13">Cytochrome P450 3A9</fullName>
    </submittedName>
</protein>
<dbReference type="AlphaFoldDB" id="K1Q3M6"/>
<evidence type="ECO:0000256" key="6">
    <source>
        <dbReference type="ARBA" id="ARBA00022824"/>
    </source>
</evidence>
<dbReference type="EMBL" id="JH817064">
    <property type="protein sequence ID" value="EKC23465.1"/>
    <property type="molecule type" value="Genomic_DNA"/>
</dbReference>
<dbReference type="GO" id="GO:0005789">
    <property type="term" value="C:endoplasmic reticulum membrane"/>
    <property type="evidence" value="ECO:0007669"/>
    <property type="project" value="UniProtKB-SubCell"/>
</dbReference>
<dbReference type="SUPFAM" id="SSF48264">
    <property type="entry name" value="Cytochrome P450"/>
    <property type="match status" value="2"/>
</dbReference>
<dbReference type="InParanoid" id="K1Q3M6"/>
<dbReference type="InterPro" id="IPR002401">
    <property type="entry name" value="Cyt_P450_E_grp-I"/>
</dbReference>
<comment type="cofactor">
    <cofactor evidence="1 12">
        <name>heme</name>
        <dbReference type="ChEBI" id="CHEBI:30413"/>
    </cofactor>
</comment>
<dbReference type="PANTHER" id="PTHR24302:SF15">
    <property type="entry name" value="FATTY-ACID PEROXYGENASE"/>
    <property type="match status" value="1"/>
</dbReference>
<dbReference type="PRINTS" id="PR00385">
    <property type="entry name" value="P450"/>
</dbReference>
<keyword evidence="6" id="KW-0256">Endoplasmic reticulum</keyword>
<evidence type="ECO:0000256" key="12">
    <source>
        <dbReference type="PIRSR" id="PIRSR602401-1"/>
    </source>
</evidence>
<dbReference type="Pfam" id="PF00067">
    <property type="entry name" value="p450"/>
    <property type="match status" value="3"/>
</dbReference>
<evidence type="ECO:0000256" key="7">
    <source>
        <dbReference type="ARBA" id="ARBA00023002"/>
    </source>
</evidence>
<dbReference type="CDD" id="cd11055">
    <property type="entry name" value="CYP3A-like"/>
    <property type="match status" value="1"/>
</dbReference>
<accession>K1Q3M6</accession>
<dbReference type="PRINTS" id="PR00463">
    <property type="entry name" value="EP450I"/>
</dbReference>
<name>K1Q3M6_MAGGI</name>
<dbReference type="InterPro" id="IPR001128">
    <property type="entry name" value="Cyt_P450"/>
</dbReference>
<keyword evidence="8 12" id="KW-0408">Iron</keyword>
<dbReference type="GO" id="GO:0005506">
    <property type="term" value="F:iron ion binding"/>
    <property type="evidence" value="ECO:0007669"/>
    <property type="project" value="InterPro"/>
</dbReference>
<evidence type="ECO:0000256" key="5">
    <source>
        <dbReference type="ARBA" id="ARBA00022723"/>
    </source>
</evidence>
<dbReference type="FunFam" id="1.10.630.10:FF:000182">
    <property type="entry name" value="Cytochrome P450 3A4"/>
    <property type="match status" value="1"/>
</dbReference>
<comment type="similarity">
    <text evidence="3">Belongs to the cytochrome P450 family.</text>
</comment>
<dbReference type="FunCoup" id="K1Q3M6">
    <property type="interactions" value="127"/>
</dbReference>
<keyword evidence="9" id="KW-0503">Monooxygenase</keyword>
<keyword evidence="5 12" id="KW-0479">Metal-binding</keyword>